<keyword evidence="3" id="KW-0489">Methyltransferase</keyword>
<dbReference type="EMBL" id="SKBN01000279">
    <property type="protein sequence ID" value="TGJ79544.1"/>
    <property type="molecule type" value="Genomic_DNA"/>
</dbReference>
<dbReference type="GO" id="GO:0052905">
    <property type="term" value="F:tRNA (guanosine(9)-N1)-methyltransferase activity"/>
    <property type="evidence" value="ECO:0007669"/>
    <property type="project" value="UniProtKB-EC"/>
</dbReference>
<feature type="compositionally biased region" description="Basic and acidic residues" evidence="9">
    <location>
        <begin position="12"/>
        <end position="30"/>
    </location>
</feature>
<feature type="region of interest" description="Disordered" evidence="9">
    <location>
        <begin position="414"/>
        <end position="471"/>
    </location>
</feature>
<dbReference type="GO" id="GO:0002939">
    <property type="term" value="P:tRNA N1-guanine methylation"/>
    <property type="evidence" value="ECO:0007669"/>
    <property type="project" value="TreeGrafter"/>
</dbReference>
<dbReference type="AlphaFoldDB" id="A0A4Z0Y6V0"/>
<feature type="region of interest" description="Disordered" evidence="9">
    <location>
        <begin position="1"/>
        <end position="117"/>
    </location>
</feature>
<feature type="compositionally biased region" description="Basic and acidic residues" evidence="9">
    <location>
        <begin position="432"/>
        <end position="447"/>
    </location>
</feature>
<feature type="compositionally biased region" description="Basic and acidic residues" evidence="9">
    <location>
        <begin position="37"/>
        <end position="47"/>
    </location>
</feature>
<feature type="compositionally biased region" description="Basic and acidic residues" evidence="9">
    <location>
        <begin position="459"/>
        <end position="471"/>
    </location>
</feature>
<comment type="caution">
    <text evidence="11">The sequence shown here is derived from an EMBL/GenBank/DDBJ whole genome shotgun (WGS) entry which is preliminary data.</text>
</comment>
<evidence type="ECO:0000256" key="4">
    <source>
        <dbReference type="ARBA" id="ARBA00022679"/>
    </source>
</evidence>
<dbReference type="GO" id="GO:0000049">
    <property type="term" value="F:tRNA binding"/>
    <property type="evidence" value="ECO:0007669"/>
    <property type="project" value="TreeGrafter"/>
</dbReference>
<evidence type="ECO:0000313" key="11">
    <source>
        <dbReference type="EMBL" id="TGJ79544.1"/>
    </source>
</evidence>
<evidence type="ECO:0000256" key="1">
    <source>
        <dbReference type="ARBA" id="ARBA00012797"/>
    </source>
</evidence>
<dbReference type="InterPro" id="IPR028564">
    <property type="entry name" value="MT_TRM10-typ"/>
</dbReference>
<evidence type="ECO:0000256" key="8">
    <source>
        <dbReference type="ARBA" id="ARBA00048434"/>
    </source>
</evidence>
<evidence type="ECO:0000259" key="10">
    <source>
        <dbReference type="PROSITE" id="PS51675"/>
    </source>
</evidence>
<dbReference type="PANTHER" id="PTHR13563">
    <property type="entry name" value="TRNA (GUANINE-9-) METHYLTRANSFERASE"/>
    <property type="match status" value="1"/>
</dbReference>
<keyword evidence="4" id="KW-0808">Transferase</keyword>
<dbReference type="Proteomes" id="UP000297716">
    <property type="component" value="Unassembled WGS sequence"/>
</dbReference>
<reference evidence="11 12" key="1">
    <citation type="submission" date="2019-03" db="EMBL/GenBank/DDBJ databases">
        <title>Draft genome sequence of Xylaria hypoxylon DSM 108379, a ubiquitous saprotrophic-parasitic fungi on hardwood.</title>
        <authorList>
            <person name="Buettner E."/>
            <person name="Leonhardt S."/>
            <person name="Gebauer A.M."/>
            <person name="Liers C."/>
            <person name="Hofrichter M."/>
            <person name="Kellner H."/>
        </authorList>
    </citation>
    <scope>NUCLEOTIDE SEQUENCE [LARGE SCALE GENOMIC DNA]</scope>
    <source>
        <strain evidence="11 12">DSM 108379</strain>
    </source>
</reference>
<sequence length="471" mass="53115">MEVSEPTLAESNPDKTSEKTNDKVELDNHADTSNISDGKRGVKRPAEDDLSGDDELDELDDEDDSRIPRDTQGEAAAISKSQLKKLKRQKRWEEGKEVRRLKRRGKRHERSARRRAANEEEIAIALVEGREAVLDKDRRRHRPMSSTKVPVAIILDCQFEKYMLEPELVSLSSQVTRCYSDNRGAQYPVHLYVSSFGGVLKKRNETVLENQHLKWKDISFCEGDFIEAANEAKQSMTGPRGGELISLLQQSSPTPTHPTHPNKAQSTPTPEPEAEDVDKSIVYLTADSPYTLDRLEPNTCYVVGGIIDKNREKGLCYRIARENNVRTAKLPISEYMVLQHRHILATNHVIEIMLKWLETGDWGTAFMEIIPTRKGGKLKTNEGTTTETAEGEAVEERGNTEAEDDIRQVDMIEPEARETPTTQRDIIEVEGDNAKEGLIKNSLDEPRWSAPPLELQAANEEKEKPTNDIAG</sequence>
<evidence type="ECO:0000256" key="3">
    <source>
        <dbReference type="ARBA" id="ARBA00022603"/>
    </source>
</evidence>
<evidence type="ECO:0000313" key="12">
    <source>
        <dbReference type="Proteomes" id="UP000297716"/>
    </source>
</evidence>
<dbReference type="PROSITE" id="PS51675">
    <property type="entry name" value="SAM_MT_TRM10"/>
    <property type="match status" value="1"/>
</dbReference>
<dbReference type="OrthoDB" id="278300at2759"/>
<dbReference type="Gene3D" id="3.40.1280.30">
    <property type="match status" value="1"/>
</dbReference>
<dbReference type="GO" id="GO:0005634">
    <property type="term" value="C:nucleus"/>
    <property type="evidence" value="ECO:0007669"/>
    <property type="project" value="TreeGrafter"/>
</dbReference>
<evidence type="ECO:0000256" key="6">
    <source>
        <dbReference type="ARBA" id="ARBA00031792"/>
    </source>
</evidence>
<evidence type="ECO:0000256" key="2">
    <source>
        <dbReference type="ARBA" id="ARBA00020451"/>
    </source>
</evidence>
<evidence type="ECO:0000256" key="9">
    <source>
        <dbReference type="SAM" id="MobiDB-lite"/>
    </source>
</evidence>
<feature type="region of interest" description="Disordered" evidence="9">
    <location>
        <begin position="249"/>
        <end position="275"/>
    </location>
</feature>
<comment type="catalytic activity">
    <reaction evidence="8">
        <text>guanosine(9) in tRNA + S-adenosyl-L-methionine = N(1)-methylguanosine(9) in tRNA + S-adenosyl-L-homocysteine + H(+)</text>
        <dbReference type="Rhea" id="RHEA:43156"/>
        <dbReference type="Rhea" id="RHEA-COMP:10367"/>
        <dbReference type="Rhea" id="RHEA-COMP:10368"/>
        <dbReference type="ChEBI" id="CHEBI:15378"/>
        <dbReference type="ChEBI" id="CHEBI:57856"/>
        <dbReference type="ChEBI" id="CHEBI:59789"/>
        <dbReference type="ChEBI" id="CHEBI:73542"/>
        <dbReference type="ChEBI" id="CHEBI:74269"/>
        <dbReference type="EC" id="2.1.1.221"/>
    </reaction>
</comment>
<accession>A0A4Z0Y6V0</accession>
<dbReference type="PANTHER" id="PTHR13563:SF13">
    <property type="entry name" value="TRNA METHYLTRANSFERASE 10 HOMOLOG A"/>
    <property type="match status" value="1"/>
</dbReference>
<dbReference type="CDD" id="cd18089">
    <property type="entry name" value="SPOUT_Trm10-like"/>
    <property type="match status" value="1"/>
</dbReference>
<feature type="region of interest" description="Disordered" evidence="9">
    <location>
        <begin position="377"/>
        <end position="401"/>
    </location>
</feature>
<gene>
    <name evidence="11" type="ORF">E0Z10_g9228</name>
</gene>
<protein>
    <recommendedName>
        <fullName evidence="2">tRNA (guanine(9)-N1)-methyltransferase</fullName>
        <ecNumber evidence="1">2.1.1.221</ecNumber>
    </recommendedName>
    <alternativeName>
        <fullName evidence="7">tRNA methyltransferase 10</fullName>
    </alternativeName>
    <alternativeName>
        <fullName evidence="6">tRNA(m1G9)-methyltransferase</fullName>
    </alternativeName>
</protein>
<keyword evidence="12" id="KW-1185">Reference proteome</keyword>
<evidence type="ECO:0000256" key="7">
    <source>
        <dbReference type="ARBA" id="ARBA00032166"/>
    </source>
</evidence>
<name>A0A4Z0Y6V0_9PEZI</name>
<feature type="compositionally biased region" description="Acidic residues" evidence="9">
    <location>
        <begin position="48"/>
        <end position="64"/>
    </location>
</feature>
<keyword evidence="5" id="KW-0949">S-adenosyl-L-methionine</keyword>
<dbReference type="STRING" id="37992.A0A4Z0Y6V0"/>
<proteinExistence type="predicted"/>
<dbReference type="InterPro" id="IPR007356">
    <property type="entry name" value="tRNA_m1G_MeTrfase_euk"/>
</dbReference>
<dbReference type="EC" id="2.1.1.221" evidence="1"/>
<evidence type="ECO:0000256" key="5">
    <source>
        <dbReference type="ARBA" id="ARBA00022691"/>
    </source>
</evidence>
<organism evidence="11 12">
    <name type="scientific">Xylaria hypoxylon</name>
    <dbReference type="NCBI Taxonomy" id="37992"/>
    <lineage>
        <taxon>Eukaryota</taxon>
        <taxon>Fungi</taxon>
        <taxon>Dikarya</taxon>
        <taxon>Ascomycota</taxon>
        <taxon>Pezizomycotina</taxon>
        <taxon>Sordariomycetes</taxon>
        <taxon>Xylariomycetidae</taxon>
        <taxon>Xylariales</taxon>
        <taxon>Xylariaceae</taxon>
        <taxon>Xylaria</taxon>
    </lineage>
</organism>
<feature type="compositionally biased region" description="Basic residues" evidence="9">
    <location>
        <begin position="99"/>
        <end position="115"/>
    </location>
</feature>
<dbReference type="InterPro" id="IPR038459">
    <property type="entry name" value="MT_TRM10-typ_sf"/>
</dbReference>
<feature type="domain" description="SAM-dependent MTase TRM10-type" evidence="10">
    <location>
        <begin position="136"/>
        <end position="377"/>
    </location>
</feature>